<dbReference type="Pfam" id="PF00386">
    <property type="entry name" value="C1q"/>
    <property type="match status" value="1"/>
</dbReference>
<dbReference type="PANTHER" id="PTHR15427:SF33">
    <property type="entry name" value="COLLAGEN IV NC1 DOMAIN-CONTAINING PROTEIN"/>
    <property type="match status" value="1"/>
</dbReference>
<evidence type="ECO:0000313" key="5">
    <source>
        <dbReference type="EMBL" id="KAK7089791.1"/>
    </source>
</evidence>
<dbReference type="EMBL" id="JBAMIC010000526">
    <property type="protein sequence ID" value="KAK7089791.1"/>
    <property type="molecule type" value="Genomic_DNA"/>
</dbReference>
<dbReference type="InterPro" id="IPR001073">
    <property type="entry name" value="C1q_dom"/>
</dbReference>
<dbReference type="Proteomes" id="UP001374579">
    <property type="component" value="Unassembled WGS sequence"/>
</dbReference>
<dbReference type="InterPro" id="IPR008983">
    <property type="entry name" value="Tumour_necrosis_fac-like_dom"/>
</dbReference>
<dbReference type="SUPFAM" id="SSF49842">
    <property type="entry name" value="TNF-like"/>
    <property type="match status" value="1"/>
</dbReference>
<evidence type="ECO:0000313" key="6">
    <source>
        <dbReference type="Proteomes" id="UP001374579"/>
    </source>
</evidence>
<dbReference type="PANTHER" id="PTHR15427">
    <property type="entry name" value="EMILIN ELASTIN MICROFIBRIL INTERFACE-LOCATED PROTEIN ELASTIN MICROFIBRIL INTERFACER"/>
    <property type="match status" value="1"/>
</dbReference>
<proteinExistence type="predicted"/>
<feature type="chain" id="PRO_5042996400" description="C1q domain-containing protein" evidence="3">
    <location>
        <begin position="23"/>
        <end position="188"/>
    </location>
</feature>
<dbReference type="PROSITE" id="PS50871">
    <property type="entry name" value="C1Q"/>
    <property type="match status" value="1"/>
</dbReference>
<sequence>MFPKLSWPFLTSALLLLSVTSSNHVMKRSDDINPLEAVVSRLSQEVSELKARMEAMERATARKVAFCAELPSINTLPVDAPIHFKLRQETGGGYDSATGIFTAPLSGWYSFDIQLSPKDQPASFHFDLLKNGVLVTRSGCSPQEPSCSAGSTLLVKAGDRFWVQTGLKTLYWSGPHSFFSAFLVIPEN</sequence>
<keyword evidence="2" id="KW-0964">Secreted</keyword>
<evidence type="ECO:0000256" key="1">
    <source>
        <dbReference type="ARBA" id="ARBA00004613"/>
    </source>
</evidence>
<evidence type="ECO:0000259" key="4">
    <source>
        <dbReference type="PROSITE" id="PS50871"/>
    </source>
</evidence>
<dbReference type="Gene3D" id="2.60.120.40">
    <property type="match status" value="1"/>
</dbReference>
<evidence type="ECO:0000256" key="2">
    <source>
        <dbReference type="ARBA" id="ARBA00022525"/>
    </source>
</evidence>
<name>A0AAN9FZD4_9CAEN</name>
<reference evidence="5 6" key="1">
    <citation type="submission" date="2024-02" db="EMBL/GenBank/DDBJ databases">
        <title>Chromosome-scale genome assembly of the rough periwinkle Littorina saxatilis.</title>
        <authorList>
            <person name="De Jode A."/>
            <person name="Faria R."/>
            <person name="Formenti G."/>
            <person name="Sims Y."/>
            <person name="Smith T.P."/>
            <person name="Tracey A."/>
            <person name="Wood J.M.D."/>
            <person name="Zagrodzka Z.B."/>
            <person name="Johannesson K."/>
            <person name="Butlin R.K."/>
            <person name="Leder E.H."/>
        </authorList>
    </citation>
    <scope>NUCLEOTIDE SEQUENCE [LARGE SCALE GENOMIC DNA]</scope>
    <source>
        <strain evidence="5">Snail1</strain>
        <tissue evidence="5">Muscle</tissue>
    </source>
</reference>
<keyword evidence="3" id="KW-0732">Signal</keyword>
<feature type="domain" description="C1q" evidence="4">
    <location>
        <begin position="59"/>
        <end position="188"/>
    </location>
</feature>
<accession>A0AAN9FZD4</accession>
<dbReference type="SMART" id="SM00110">
    <property type="entry name" value="C1Q"/>
    <property type="match status" value="1"/>
</dbReference>
<dbReference type="GO" id="GO:0005581">
    <property type="term" value="C:collagen trimer"/>
    <property type="evidence" value="ECO:0007669"/>
    <property type="project" value="UniProtKB-KW"/>
</dbReference>
<protein>
    <recommendedName>
        <fullName evidence="4">C1q domain-containing protein</fullName>
    </recommendedName>
</protein>
<dbReference type="AlphaFoldDB" id="A0AAN9FZD4"/>
<organism evidence="5 6">
    <name type="scientific">Littorina saxatilis</name>
    <dbReference type="NCBI Taxonomy" id="31220"/>
    <lineage>
        <taxon>Eukaryota</taxon>
        <taxon>Metazoa</taxon>
        <taxon>Spiralia</taxon>
        <taxon>Lophotrochozoa</taxon>
        <taxon>Mollusca</taxon>
        <taxon>Gastropoda</taxon>
        <taxon>Caenogastropoda</taxon>
        <taxon>Littorinimorpha</taxon>
        <taxon>Littorinoidea</taxon>
        <taxon>Littorinidae</taxon>
        <taxon>Littorina</taxon>
    </lineage>
</organism>
<keyword evidence="6" id="KW-1185">Reference proteome</keyword>
<dbReference type="InterPro" id="IPR050392">
    <property type="entry name" value="Collagen/C1q_domain"/>
</dbReference>
<comment type="subcellular location">
    <subcellularLocation>
        <location evidence="1">Secreted</location>
    </subcellularLocation>
</comment>
<feature type="signal peptide" evidence="3">
    <location>
        <begin position="1"/>
        <end position="22"/>
    </location>
</feature>
<gene>
    <name evidence="5" type="ORF">V1264_024345</name>
</gene>
<evidence type="ECO:0000256" key="3">
    <source>
        <dbReference type="SAM" id="SignalP"/>
    </source>
</evidence>
<comment type="caution">
    <text evidence="5">The sequence shown here is derived from an EMBL/GenBank/DDBJ whole genome shotgun (WGS) entry which is preliminary data.</text>
</comment>